<dbReference type="SUPFAM" id="SSF51905">
    <property type="entry name" value="FAD/NAD(P)-binding domain"/>
    <property type="match status" value="1"/>
</dbReference>
<evidence type="ECO:0000256" key="3">
    <source>
        <dbReference type="ARBA" id="ARBA00022827"/>
    </source>
</evidence>
<evidence type="ECO:0000313" key="7">
    <source>
        <dbReference type="Proteomes" id="UP000799118"/>
    </source>
</evidence>
<dbReference type="PANTHER" id="PTHR43004:SF19">
    <property type="entry name" value="BINDING MONOOXYGENASE, PUTATIVE (JCVI)-RELATED"/>
    <property type="match status" value="1"/>
</dbReference>
<evidence type="ECO:0000256" key="2">
    <source>
        <dbReference type="ARBA" id="ARBA00022630"/>
    </source>
</evidence>
<proteinExistence type="predicted"/>
<name>A0A6A4H5W4_9AGAR</name>
<dbReference type="GO" id="GO:0016709">
    <property type="term" value="F:oxidoreductase activity, acting on paired donors, with incorporation or reduction of molecular oxygen, NAD(P)H as one donor, and incorporation of one atom of oxygen"/>
    <property type="evidence" value="ECO:0007669"/>
    <property type="project" value="UniProtKB-ARBA"/>
</dbReference>
<dbReference type="GO" id="GO:0071949">
    <property type="term" value="F:FAD binding"/>
    <property type="evidence" value="ECO:0007669"/>
    <property type="project" value="InterPro"/>
</dbReference>
<feature type="domain" description="FAD-binding" evidence="5">
    <location>
        <begin position="301"/>
        <end position="371"/>
    </location>
</feature>
<dbReference type="InterPro" id="IPR002938">
    <property type="entry name" value="FAD-bd"/>
</dbReference>
<organism evidence="6 7">
    <name type="scientific">Gymnopus androsaceus JB14</name>
    <dbReference type="NCBI Taxonomy" id="1447944"/>
    <lineage>
        <taxon>Eukaryota</taxon>
        <taxon>Fungi</taxon>
        <taxon>Dikarya</taxon>
        <taxon>Basidiomycota</taxon>
        <taxon>Agaricomycotina</taxon>
        <taxon>Agaricomycetes</taxon>
        <taxon>Agaricomycetidae</taxon>
        <taxon>Agaricales</taxon>
        <taxon>Marasmiineae</taxon>
        <taxon>Omphalotaceae</taxon>
        <taxon>Gymnopus</taxon>
    </lineage>
</organism>
<gene>
    <name evidence="6" type="ORF">BT96DRAFT_943844</name>
</gene>
<dbReference type="AlphaFoldDB" id="A0A6A4H5W4"/>
<dbReference type="PRINTS" id="PR00420">
    <property type="entry name" value="RNGMNOXGNASE"/>
</dbReference>
<dbReference type="EMBL" id="ML769570">
    <property type="protein sequence ID" value="KAE9393501.1"/>
    <property type="molecule type" value="Genomic_DNA"/>
</dbReference>
<comment type="cofactor">
    <cofactor evidence="1">
        <name>FAD</name>
        <dbReference type="ChEBI" id="CHEBI:57692"/>
    </cofactor>
</comment>
<dbReference type="Pfam" id="PF01494">
    <property type="entry name" value="FAD_binding_3"/>
    <property type="match status" value="2"/>
</dbReference>
<accession>A0A6A4H5W4</accession>
<feature type="domain" description="FAD-binding" evidence="5">
    <location>
        <begin position="8"/>
        <end position="188"/>
    </location>
</feature>
<keyword evidence="7" id="KW-1185">Reference proteome</keyword>
<dbReference type="InterPro" id="IPR036188">
    <property type="entry name" value="FAD/NAD-bd_sf"/>
</dbReference>
<evidence type="ECO:0000256" key="1">
    <source>
        <dbReference type="ARBA" id="ARBA00001974"/>
    </source>
</evidence>
<dbReference type="PANTHER" id="PTHR43004">
    <property type="entry name" value="TRK SYSTEM POTASSIUM UPTAKE PROTEIN"/>
    <property type="match status" value="1"/>
</dbReference>
<protein>
    <submittedName>
        <fullName evidence="6">FAD/NAD(P)-binding domain-containing protein</fullName>
    </submittedName>
</protein>
<keyword evidence="2" id="KW-0285">Flavoprotein</keyword>
<dbReference type="InterPro" id="IPR050641">
    <property type="entry name" value="RIFMO-like"/>
</dbReference>
<dbReference type="Gene3D" id="3.50.50.60">
    <property type="entry name" value="FAD/NAD(P)-binding domain"/>
    <property type="match status" value="1"/>
</dbReference>
<reference evidence="6" key="1">
    <citation type="journal article" date="2019" name="Environ. Microbiol.">
        <title>Fungal ecological strategies reflected in gene transcription - a case study of two litter decomposers.</title>
        <authorList>
            <person name="Barbi F."/>
            <person name="Kohler A."/>
            <person name="Barry K."/>
            <person name="Baskaran P."/>
            <person name="Daum C."/>
            <person name="Fauchery L."/>
            <person name="Ihrmark K."/>
            <person name="Kuo A."/>
            <person name="LaButti K."/>
            <person name="Lipzen A."/>
            <person name="Morin E."/>
            <person name="Grigoriev I.V."/>
            <person name="Henrissat B."/>
            <person name="Lindahl B."/>
            <person name="Martin F."/>
        </authorList>
    </citation>
    <scope>NUCLEOTIDE SEQUENCE</scope>
    <source>
        <strain evidence="6">JB14</strain>
    </source>
</reference>
<evidence type="ECO:0000256" key="4">
    <source>
        <dbReference type="ARBA" id="ARBA00023002"/>
    </source>
</evidence>
<sequence>MSALLPAETQVLVVGAGPTGLATAISLVCNGLESSKLLVVDGAEKGTNTSRAIAIHAATLEALDTYDCASKLVELGIKGTDWALGDRTSSILRTDFSYISSHTKFPFALMLAQTATENVLEERLNELGVKVVRPFRVVGMKDSAYGIGTDVLFESGEVVRCDYVVGADGARSTVRQLSGINFSDPDGQSFEDSTNDRVGQMVLADLSLSQDNVFPKGVSLTVSKAGMFVLMPLGKPVIGEMLYNSSETVYRIGFNVPRALGEPPSQPSLEFLQANIDEYAPIRLSSDPNVNPNPIHITKVHWSTRYRIQSAIADVFFKRVHGGSVFLVGDAAHIHPPNGGQGMNLGLRDATGLGPILTEHIRKREERQPHDEEDTTALESYAALRRMRGLGNIKLTKVMVGTTDFVMQPHLLNWPVWVLRMLSRIPVFKRQIAYRLSGLGNR</sequence>
<keyword evidence="4" id="KW-0560">Oxidoreductase</keyword>
<dbReference type="Proteomes" id="UP000799118">
    <property type="component" value="Unassembled WGS sequence"/>
</dbReference>
<evidence type="ECO:0000259" key="5">
    <source>
        <dbReference type="Pfam" id="PF01494"/>
    </source>
</evidence>
<dbReference type="Gene3D" id="3.30.70.2450">
    <property type="match status" value="1"/>
</dbReference>
<dbReference type="OrthoDB" id="10016252at2759"/>
<keyword evidence="3" id="KW-0274">FAD</keyword>
<evidence type="ECO:0000313" key="6">
    <source>
        <dbReference type="EMBL" id="KAE9393501.1"/>
    </source>
</evidence>